<protein>
    <submittedName>
        <fullName evidence="2">Unannotated protein</fullName>
    </submittedName>
</protein>
<sequence>MRGAVLMPWAELLEQDDRMAATRKLPGDSRAHRPSTDHRNLKLLGT</sequence>
<evidence type="ECO:0000313" key="2">
    <source>
        <dbReference type="EMBL" id="CAB4826061.1"/>
    </source>
</evidence>
<organism evidence="2">
    <name type="scientific">freshwater metagenome</name>
    <dbReference type="NCBI Taxonomy" id="449393"/>
    <lineage>
        <taxon>unclassified sequences</taxon>
        <taxon>metagenomes</taxon>
        <taxon>ecological metagenomes</taxon>
    </lineage>
</organism>
<reference evidence="2" key="1">
    <citation type="submission" date="2020-05" db="EMBL/GenBank/DDBJ databases">
        <authorList>
            <person name="Chiriac C."/>
            <person name="Salcher M."/>
            <person name="Ghai R."/>
            <person name="Kavagutti S V."/>
        </authorList>
    </citation>
    <scope>NUCLEOTIDE SEQUENCE</scope>
</reference>
<feature type="compositionally biased region" description="Basic and acidic residues" evidence="1">
    <location>
        <begin position="20"/>
        <end position="40"/>
    </location>
</feature>
<feature type="region of interest" description="Disordered" evidence="1">
    <location>
        <begin position="20"/>
        <end position="46"/>
    </location>
</feature>
<dbReference type="AlphaFoldDB" id="A0A6J6ZZP1"/>
<dbReference type="EMBL" id="CAFAAQ010000275">
    <property type="protein sequence ID" value="CAB4826061.1"/>
    <property type="molecule type" value="Genomic_DNA"/>
</dbReference>
<proteinExistence type="predicted"/>
<accession>A0A6J6ZZP1</accession>
<gene>
    <name evidence="2" type="ORF">UFOPK3046_02025</name>
</gene>
<evidence type="ECO:0000256" key="1">
    <source>
        <dbReference type="SAM" id="MobiDB-lite"/>
    </source>
</evidence>
<name>A0A6J6ZZP1_9ZZZZ</name>